<dbReference type="GO" id="GO:0034194">
    <property type="term" value="P:D-galactonate catabolic process"/>
    <property type="evidence" value="ECO:0007669"/>
    <property type="project" value="InterPro"/>
</dbReference>
<dbReference type="KEGG" id="apra:G3A50_11600"/>
<keyword evidence="1" id="KW-0418">Kinase</keyword>
<sequence>MEPVSHIVVDWGTSSFRLWALDRAGQVLAERRSTQGLAASATDGFEVVLETHIAALGIGEDVPVMMCGMVGSRSGWIEAAYLAAPVPLAGLAAQTTLVPSTRRPIHVLPGIAQNDPHHFDVMRGEETQLLALTTREGACLACLPGTHSKWVRLEDGTIEGFASFMTGELFQLIREASVLAPALSGAAPVEPASPAFAEGVAEALAAPESIGNALFALRASWLLAATPATSALARLSGLLIGLELAGARQRFGNLDGVSLIASAPAAPLYRQAFAVAGLADIRAFDAESCVREGLHAAALATFQLEGAVS</sequence>
<dbReference type="AlphaFoldDB" id="A0A6P1YT59"/>
<dbReference type="EMBL" id="CP048630">
    <property type="protein sequence ID" value="QIB36225.1"/>
    <property type="molecule type" value="Genomic_DNA"/>
</dbReference>
<keyword evidence="2" id="KW-1185">Reference proteome</keyword>
<dbReference type="Pfam" id="PF05035">
    <property type="entry name" value="DGOK"/>
    <property type="match status" value="1"/>
</dbReference>
<keyword evidence="1" id="KW-0808">Transferase</keyword>
<organism evidence="1 2">
    <name type="scientific">Ancylobacter pratisalsi</name>
    <dbReference type="NCBI Taxonomy" id="1745854"/>
    <lineage>
        <taxon>Bacteria</taxon>
        <taxon>Pseudomonadati</taxon>
        <taxon>Pseudomonadota</taxon>
        <taxon>Alphaproteobacteria</taxon>
        <taxon>Hyphomicrobiales</taxon>
        <taxon>Xanthobacteraceae</taxon>
        <taxon>Ancylobacter</taxon>
    </lineage>
</organism>
<proteinExistence type="predicted"/>
<reference evidence="1 2" key="1">
    <citation type="submission" date="2020-02" db="EMBL/GenBank/DDBJ databases">
        <authorList>
            <person name="Li G."/>
        </authorList>
    </citation>
    <scope>NUCLEOTIDE SEQUENCE [LARGE SCALE GENOMIC DNA]</scope>
    <source>
        <strain evidence="1 2">DSM 102029</strain>
    </source>
</reference>
<dbReference type="Proteomes" id="UP000464751">
    <property type="component" value="Chromosome"/>
</dbReference>
<dbReference type="Gene3D" id="3.30.420.300">
    <property type="entry name" value="2-keto-3-deoxy-galactonokinase, substrate binding domain"/>
    <property type="match status" value="1"/>
</dbReference>
<dbReference type="InterPro" id="IPR007729">
    <property type="entry name" value="DGOK"/>
</dbReference>
<protein>
    <submittedName>
        <fullName evidence="1">2-dehydro-3-deoxygalactonokinase</fullName>
    </submittedName>
</protein>
<dbReference type="InterPro" id="IPR042258">
    <property type="entry name" value="DGOK_N"/>
</dbReference>
<evidence type="ECO:0000313" key="1">
    <source>
        <dbReference type="EMBL" id="QIB36225.1"/>
    </source>
</evidence>
<accession>A0A6P1YT59</accession>
<dbReference type="GO" id="GO:0008671">
    <property type="term" value="F:2-dehydro-3-deoxygalactonokinase activity"/>
    <property type="evidence" value="ECO:0007669"/>
    <property type="project" value="InterPro"/>
</dbReference>
<name>A0A6P1YT59_9HYPH</name>
<dbReference type="Gene3D" id="3.30.420.310">
    <property type="entry name" value="2-keto-3-deoxy-galactonokinase, C-terminal domain"/>
    <property type="match status" value="1"/>
</dbReference>
<gene>
    <name evidence="1" type="ORF">G3A50_11600</name>
</gene>
<dbReference type="InterPro" id="IPR042257">
    <property type="entry name" value="DGOK_C"/>
</dbReference>
<evidence type="ECO:0000313" key="2">
    <source>
        <dbReference type="Proteomes" id="UP000464751"/>
    </source>
</evidence>